<dbReference type="GO" id="GO:0003964">
    <property type="term" value="F:RNA-directed DNA polymerase activity"/>
    <property type="evidence" value="ECO:0007669"/>
    <property type="project" value="UniProtKB-KW"/>
</dbReference>
<feature type="domain" description="Reverse transcriptase RNase H-like" evidence="7">
    <location>
        <begin position="239"/>
        <end position="329"/>
    </location>
</feature>
<dbReference type="CDD" id="cd09274">
    <property type="entry name" value="RNase_HI_RT_Ty3"/>
    <property type="match status" value="1"/>
</dbReference>
<dbReference type="InterPro" id="IPR041373">
    <property type="entry name" value="RT_RNaseH"/>
</dbReference>
<keyword evidence="2" id="KW-0548">Nucleotidyltransferase</keyword>
<dbReference type="PANTHER" id="PTHR33067">
    <property type="entry name" value="RNA-DIRECTED DNA POLYMERASE-RELATED"/>
    <property type="match status" value="1"/>
</dbReference>
<dbReference type="GO" id="GO:0016787">
    <property type="term" value="F:hydrolase activity"/>
    <property type="evidence" value="ECO:0007669"/>
    <property type="project" value="UniProtKB-KW"/>
</dbReference>
<dbReference type="PANTHER" id="PTHR33067:SF35">
    <property type="entry name" value="ASPARTIC PEPTIDASE DDI1-TYPE DOMAIN-CONTAINING PROTEIN"/>
    <property type="match status" value="1"/>
</dbReference>
<evidence type="ECO:0000259" key="7">
    <source>
        <dbReference type="Pfam" id="PF17917"/>
    </source>
</evidence>
<gene>
    <name evidence="8" type="ORF">Tci_051248</name>
</gene>
<evidence type="ECO:0000256" key="6">
    <source>
        <dbReference type="ARBA" id="ARBA00022918"/>
    </source>
</evidence>
<comment type="caution">
    <text evidence="8">The sequence shown here is derived from an EMBL/GenBank/DDBJ whole genome shotgun (WGS) entry which is preliminary data.</text>
</comment>
<proteinExistence type="predicted"/>
<dbReference type="GO" id="GO:0004519">
    <property type="term" value="F:endonuclease activity"/>
    <property type="evidence" value="ECO:0007669"/>
    <property type="project" value="UniProtKB-KW"/>
</dbReference>
<dbReference type="InterPro" id="IPR021109">
    <property type="entry name" value="Peptidase_aspartic_dom_sf"/>
</dbReference>
<organism evidence="8">
    <name type="scientific">Tanacetum cinerariifolium</name>
    <name type="common">Dalmatian daisy</name>
    <name type="synonym">Chrysanthemum cinerariifolium</name>
    <dbReference type="NCBI Taxonomy" id="118510"/>
    <lineage>
        <taxon>Eukaryota</taxon>
        <taxon>Viridiplantae</taxon>
        <taxon>Streptophyta</taxon>
        <taxon>Embryophyta</taxon>
        <taxon>Tracheophyta</taxon>
        <taxon>Spermatophyta</taxon>
        <taxon>Magnoliopsida</taxon>
        <taxon>eudicotyledons</taxon>
        <taxon>Gunneridae</taxon>
        <taxon>Pentapetalae</taxon>
        <taxon>asterids</taxon>
        <taxon>campanulids</taxon>
        <taxon>Asterales</taxon>
        <taxon>Asteraceae</taxon>
        <taxon>Asteroideae</taxon>
        <taxon>Anthemideae</taxon>
        <taxon>Anthemidinae</taxon>
        <taxon>Tanacetum</taxon>
    </lineage>
</organism>
<evidence type="ECO:0000256" key="1">
    <source>
        <dbReference type="ARBA" id="ARBA00022679"/>
    </source>
</evidence>
<evidence type="ECO:0000256" key="5">
    <source>
        <dbReference type="ARBA" id="ARBA00022801"/>
    </source>
</evidence>
<keyword evidence="5" id="KW-0378">Hydrolase</keyword>
<keyword evidence="4" id="KW-0255">Endonuclease</keyword>
<evidence type="ECO:0000256" key="3">
    <source>
        <dbReference type="ARBA" id="ARBA00022722"/>
    </source>
</evidence>
<evidence type="ECO:0000313" key="8">
    <source>
        <dbReference type="EMBL" id="GEU79270.1"/>
    </source>
</evidence>
<dbReference type="Gene3D" id="2.40.70.10">
    <property type="entry name" value="Acid Proteases"/>
    <property type="match status" value="1"/>
</dbReference>
<reference evidence="8" key="1">
    <citation type="journal article" date="2019" name="Sci. Rep.">
        <title>Draft genome of Tanacetum cinerariifolium, the natural source of mosquito coil.</title>
        <authorList>
            <person name="Yamashiro T."/>
            <person name="Shiraishi A."/>
            <person name="Satake H."/>
            <person name="Nakayama K."/>
        </authorList>
    </citation>
    <scope>NUCLEOTIDE SEQUENCE</scope>
</reference>
<sequence>MNPCGLPTVVASNLGSAITIPETTNGFAIKADLDASINLMTYSLYEKLSLEALKPTKMSVRLPDQSFQHLIGIAENMLVEVGKFTFPVDFVILEMEEDSKVPLILGRPFLHTVDAAIQVKQKQLNLGVGTERVTFSINFAMKHSYSNDDTCFSIDVIDKILKEDFDALLDKGKNSEFESDTEEPPFENIIFNTDYKIKTSLKEPPSDLELKPLPDHLEYVLLEEPTFLPVIISSQLSEQNKIGSVLGHKDGKHFHPIYFAIKTLNAAQQKYTVNKKELIDVVFTFDKFRPYLILSKTIVYTDYSALKNLFKKQDAKPRLIRWIMILQEFDIEIKDKKGTKHVAADYLSRIDNDEASDDNDVDVVLMAWMGRNADIKDDVSVKRAGAYDFFAPALLPGYAGNPNNNNGRLEADDYLLGELKAMVDEQMVVPAIDEVAEPVAKAEEEQVIAPAVDMKEGQMDFPMIDMEEDLATLFDDDDFEDDASDGFSEEEVNDAEVAASVTIGELGPRIYAVEGQVQVMASQMVYAADRWEQVGAQVEQGQQTAAQRGVTVAELTQHVQALQIDVKNHAMSDKSSPLKRLVIEINVWVKLPGGENIFTLLQILMQVNILLLTAWRESHASHYGRVVLKGKYLRFLRWVEAEMISPEVESEKWRRPLLRWMYVAFDVSTDGREEEFFPRNEIEANDFVPSKWRHPSLFWNDNRSNQRFGLREKFDGRLKIKDLAKSRGLIEAWWFVEGVLYDENGCFDALSGAKSLTMVVKLKILTET</sequence>
<evidence type="ECO:0000256" key="2">
    <source>
        <dbReference type="ARBA" id="ARBA00022695"/>
    </source>
</evidence>
<dbReference type="SUPFAM" id="SSF56672">
    <property type="entry name" value="DNA/RNA polymerases"/>
    <property type="match status" value="1"/>
</dbReference>
<evidence type="ECO:0000256" key="4">
    <source>
        <dbReference type="ARBA" id="ARBA00022759"/>
    </source>
</evidence>
<keyword evidence="1" id="KW-0808">Transferase</keyword>
<dbReference type="AlphaFoldDB" id="A0A6L2MZG3"/>
<protein>
    <submittedName>
        <fullName evidence="8">Reverse transcriptase domain-containing protein</fullName>
    </submittedName>
</protein>
<accession>A0A6L2MZG3</accession>
<dbReference type="EMBL" id="BKCJ010007837">
    <property type="protein sequence ID" value="GEU79270.1"/>
    <property type="molecule type" value="Genomic_DNA"/>
</dbReference>
<keyword evidence="6 8" id="KW-0695">RNA-directed DNA polymerase</keyword>
<dbReference type="InterPro" id="IPR043502">
    <property type="entry name" value="DNA/RNA_pol_sf"/>
</dbReference>
<dbReference type="CDD" id="cd00303">
    <property type="entry name" value="retropepsin_like"/>
    <property type="match status" value="1"/>
</dbReference>
<name>A0A6L2MZG3_TANCI</name>
<keyword evidence="3" id="KW-0540">Nuclease</keyword>
<dbReference type="Pfam" id="PF17917">
    <property type="entry name" value="RT_RNaseH"/>
    <property type="match status" value="1"/>
</dbReference>